<protein>
    <submittedName>
        <fullName evidence="2">Uncharacterized protein</fullName>
    </submittedName>
</protein>
<reference evidence="2" key="1">
    <citation type="submission" date="2020-11" db="EMBL/GenBank/DDBJ databases">
        <title>Complete genome sequence of a novel pathogenic Methylobacterium strain isolated from rice in Vietnam.</title>
        <authorList>
            <person name="Lai K."/>
            <person name="Okazaki S."/>
            <person name="Higashi K."/>
            <person name="Mori H."/>
            <person name="Toyoda A."/>
            <person name="Kurokawa K."/>
        </authorList>
    </citation>
    <scope>NUCLEOTIDE SEQUENCE</scope>
    <source>
        <strain evidence="2">VL1</strain>
    </source>
</reference>
<feature type="compositionally biased region" description="Basic and acidic residues" evidence="1">
    <location>
        <begin position="61"/>
        <end position="71"/>
    </location>
</feature>
<dbReference type="AlphaFoldDB" id="A0A8H9C3T2"/>
<name>A0A8H9C3T2_9HYPH</name>
<gene>
    <name evidence="2" type="ORF">mvi_16230</name>
</gene>
<organism evidence="2 3">
    <name type="scientific">Methylobacterium indicum</name>
    <dbReference type="NCBI Taxonomy" id="1775910"/>
    <lineage>
        <taxon>Bacteria</taxon>
        <taxon>Pseudomonadati</taxon>
        <taxon>Pseudomonadota</taxon>
        <taxon>Alphaproteobacteria</taxon>
        <taxon>Hyphomicrobiales</taxon>
        <taxon>Methylobacteriaceae</taxon>
        <taxon>Methylobacterium</taxon>
    </lineage>
</organism>
<accession>A0A8H9C3T2</accession>
<proteinExistence type="predicted"/>
<dbReference type="KEGG" id="mind:mvi_16230"/>
<feature type="region of interest" description="Disordered" evidence="1">
    <location>
        <begin position="55"/>
        <end position="90"/>
    </location>
</feature>
<evidence type="ECO:0000256" key="1">
    <source>
        <dbReference type="SAM" id="MobiDB-lite"/>
    </source>
</evidence>
<evidence type="ECO:0000313" key="2">
    <source>
        <dbReference type="EMBL" id="BCM83162.1"/>
    </source>
</evidence>
<sequence>MTRGDERVAPVQQEVGLDLVGLLHLLGHRRDEAREGGGAVGLVLETFLIMRAEAEDEADEKDAADAQRRDLCTQPDVGKPEHHVTALPEE</sequence>
<dbReference type="EMBL" id="AP024145">
    <property type="protein sequence ID" value="BCM83162.1"/>
    <property type="molecule type" value="Genomic_DNA"/>
</dbReference>
<dbReference type="Proteomes" id="UP000663508">
    <property type="component" value="Chromosome"/>
</dbReference>
<evidence type="ECO:0000313" key="3">
    <source>
        <dbReference type="Proteomes" id="UP000663508"/>
    </source>
</evidence>